<protein>
    <submittedName>
        <fullName evidence="1">Uncharacterized protein</fullName>
    </submittedName>
</protein>
<name>A0A4Y2E6Z9_ARAVE</name>
<evidence type="ECO:0000313" key="2">
    <source>
        <dbReference type="Proteomes" id="UP000499080"/>
    </source>
</evidence>
<sequence>MSHKSHVRLEETIKSIIRHISNVNFTAADCEIHPHKPCFLLLNNFNHKRYHCLYANRSTVWKSYTVDKSCDIPEHFYEMIQMRTLLGTQYVLPFAGHFRESSGYTIGMFHQEIKLYPPRIIERNVLKETVYALIVFQCATSYQLGGSIPNWNYFLFLYTHNLPVLCDIGSHNIDLRVRLKEYRANLDEKKFRRFIQKNNAGCDTLFKIGI</sequence>
<dbReference type="Proteomes" id="UP000499080">
    <property type="component" value="Unassembled WGS sequence"/>
</dbReference>
<keyword evidence="2" id="KW-1185">Reference proteome</keyword>
<organism evidence="1 2">
    <name type="scientific">Araneus ventricosus</name>
    <name type="common">Orbweaver spider</name>
    <name type="synonym">Epeira ventricosa</name>
    <dbReference type="NCBI Taxonomy" id="182803"/>
    <lineage>
        <taxon>Eukaryota</taxon>
        <taxon>Metazoa</taxon>
        <taxon>Ecdysozoa</taxon>
        <taxon>Arthropoda</taxon>
        <taxon>Chelicerata</taxon>
        <taxon>Arachnida</taxon>
        <taxon>Araneae</taxon>
        <taxon>Araneomorphae</taxon>
        <taxon>Entelegynae</taxon>
        <taxon>Araneoidea</taxon>
        <taxon>Araneidae</taxon>
        <taxon>Araneus</taxon>
    </lineage>
</organism>
<dbReference type="EMBL" id="BGPR01000528">
    <property type="protein sequence ID" value="GBM24900.1"/>
    <property type="molecule type" value="Genomic_DNA"/>
</dbReference>
<gene>
    <name evidence="1" type="ORF">AVEN_23436_1</name>
</gene>
<evidence type="ECO:0000313" key="1">
    <source>
        <dbReference type="EMBL" id="GBM24900.1"/>
    </source>
</evidence>
<proteinExistence type="predicted"/>
<accession>A0A4Y2E6Z9</accession>
<dbReference type="OrthoDB" id="6410262at2759"/>
<dbReference type="AlphaFoldDB" id="A0A4Y2E6Z9"/>
<comment type="caution">
    <text evidence="1">The sequence shown here is derived from an EMBL/GenBank/DDBJ whole genome shotgun (WGS) entry which is preliminary data.</text>
</comment>
<reference evidence="1 2" key="1">
    <citation type="journal article" date="2019" name="Sci. Rep.">
        <title>Orb-weaving spider Araneus ventricosus genome elucidates the spidroin gene catalogue.</title>
        <authorList>
            <person name="Kono N."/>
            <person name="Nakamura H."/>
            <person name="Ohtoshi R."/>
            <person name="Moran D.A.P."/>
            <person name="Shinohara A."/>
            <person name="Yoshida Y."/>
            <person name="Fujiwara M."/>
            <person name="Mori M."/>
            <person name="Tomita M."/>
            <person name="Arakawa K."/>
        </authorList>
    </citation>
    <scope>NUCLEOTIDE SEQUENCE [LARGE SCALE GENOMIC DNA]</scope>
</reference>